<reference evidence="1 3" key="2">
    <citation type="journal article" date="2013" name="J. Biotechnol.">
        <title>Establishment and interpretation of the genome sequence of the phytopathogenic fungus Rhizoctonia solani AG1-IB isolate 7/3/14.</title>
        <authorList>
            <person name="Wibberg D.W."/>
            <person name="Jelonek L.J."/>
            <person name="Rupp O.R."/>
            <person name="Hennig M.H."/>
            <person name="Eikmeyer F.E."/>
            <person name="Goesmann A.G."/>
            <person name="Hartmann A.H."/>
            <person name="Borriss R.B."/>
            <person name="Grosch R.G."/>
            <person name="Puehler A.P."/>
            <person name="Schlueter A.S."/>
        </authorList>
    </citation>
    <scope>NUCLEOTIDE SEQUENCE [LARGE SCALE GENOMIC DNA]</scope>
    <source>
        <strain evidence="3">AG1-IB / isolate 7/3/14</strain>
        <strain evidence="1">Isolate 7/3/14</strain>
    </source>
</reference>
<evidence type="ECO:0000313" key="4">
    <source>
        <dbReference type="Proteomes" id="UP000059188"/>
    </source>
</evidence>
<evidence type="ECO:0000313" key="2">
    <source>
        <dbReference type="EMBL" id="CEL54304.1"/>
    </source>
</evidence>
<keyword evidence="4" id="KW-1185">Reference proteome</keyword>
<dbReference type="Proteomes" id="UP000059188">
    <property type="component" value="Unassembled WGS sequence"/>
</dbReference>
<sequence>MGSGSKTNTGGSYNMRTAPYSLEDSSKVQYTLTAHAAVHSLSHLPQPARSGLPVHQDDMKLIQYQGCPSLHSGDTSTNPLQKSLAGLDHESLQKPGIFDSSPTYCDADATTPLDTTPPQASHQNPEIIDCADCYSDIDVTTALDTTPPQDLHQNPEIIDCADYYSDIDATMVLDTTPPQTSQTVALIQEAVPEGDKLCHDILGDILDIGDASSPAIRALLHAAIAKA</sequence>
<dbReference type="HOGENOM" id="CLU_1220420_0_0_1"/>
<reference evidence="2 4" key="3">
    <citation type="submission" date="2014-11" db="EMBL/GenBank/DDBJ databases">
        <authorList>
            <person name="Wibberg Daniel"/>
        </authorList>
    </citation>
    <scope>NUCLEOTIDE SEQUENCE [LARGE SCALE GENOMIC DNA]</scope>
    <source>
        <strain evidence="2">Rhizoctonia solani AG1-IB 7/3/14</strain>
    </source>
</reference>
<evidence type="ECO:0000313" key="1">
    <source>
        <dbReference type="EMBL" id="CCO32143.1"/>
    </source>
</evidence>
<dbReference type="Proteomes" id="UP000012065">
    <property type="component" value="Unassembled WGS sequence"/>
</dbReference>
<dbReference type="EMBL" id="LN679115">
    <property type="protein sequence ID" value="CEL54304.1"/>
    <property type="molecule type" value="Genomic_DNA"/>
</dbReference>
<accession>M5BWY3</accession>
<reference evidence="1" key="1">
    <citation type="submission" date="2012-10" db="EMBL/GenBank/DDBJ databases">
        <authorList>
            <person name="Jelonek L."/>
        </authorList>
    </citation>
    <scope>NUCLEOTIDE SEQUENCE</scope>
    <source>
        <strain evidence="1">Isolate 7/3/14</strain>
    </source>
</reference>
<dbReference type="AlphaFoldDB" id="M5BWY3"/>
<evidence type="ECO:0000313" key="3">
    <source>
        <dbReference type="Proteomes" id="UP000012065"/>
    </source>
</evidence>
<name>M5BWY3_THACB</name>
<organism evidence="1 3">
    <name type="scientific">Thanatephorus cucumeris (strain AG1-IB / isolate 7/3/14)</name>
    <name type="common">Lettuce bottom rot fungus</name>
    <name type="synonym">Rhizoctonia solani</name>
    <dbReference type="NCBI Taxonomy" id="1108050"/>
    <lineage>
        <taxon>Eukaryota</taxon>
        <taxon>Fungi</taxon>
        <taxon>Dikarya</taxon>
        <taxon>Basidiomycota</taxon>
        <taxon>Agaricomycotina</taxon>
        <taxon>Agaricomycetes</taxon>
        <taxon>Cantharellales</taxon>
        <taxon>Ceratobasidiaceae</taxon>
        <taxon>Rhizoctonia</taxon>
        <taxon>Rhizoctonia solani AG-1</taxon>
    </lineage>
</organism>
<protein>
    <submittedName>
        <fullName evidence="1">Uncharacterized protein</fullName>
    </submittedName>
</protein>
<gene>
    <name evidence="1" type="ORF">BN14_06196</name>
    <name evidence="2" type="ORF">RSOLAG1IB_06952</name>
</gene>
<proteinExistence type="predicted"/>
<dbReference type="EMBL" id="CAOJ01009392">
    <property type="protein sequence ID" value="CCO32143.1"/>
    <property type="molecule type" value="Genomic_DNA"/>
</dbReference>